<evidence type="ECO:0000256" key="1">
    <source>
        <dbReference type="ARBA" id="ARBA00001946"/>
    </source>
</evidence>
<dbReference type="GO" id="GO:0016868">
    <property type="term" value="F:intramolecular phosphotransferase activity"/>
    <property type="evidence" value="ECO:0007669"/>
    <property type="project" value="InterPro"/>
</dbReference>
<evidence type="ECO:0000313" key="10">
    <source>
        <dbReference type="EMBL" id="NMC62814.1"/>
    </source>
</evidence>
<evidence type="ECO:0000256" key="5">
    <source>
        <dbReference type="ARBA" id="ARBA00022842"/>
    </source>
</evidence>
<organism evidence="10 11">
    <name type="scientific">SAR324 cluster bacterium</name>
    <dbReference type="NCBI Taxonomy" id="2024889"/>
    <lineage>
        <taxon>Bacteria</taxon>
        <taxon>Deltaproteobacteria</taxon>
        <taxon>SAR324 cluster</taxon>
    </lineage>
</organism>
<keyword evidence="5 7" id="KW-0460">Magnesium</keyword>
<comment type="similarity">
    <text evidence="2 7">Belongs to the phosphohexose mutase family.</text>
</comment>
<gene>
    <name evidence="10" type="ORF">GYA55_06555</name>
</gene>
<evidence type="ECO:0000256" key="7">
    <source>
        <dbReference type="RuleBase" id="RU004326"/>
    </source>
</evidence>
<dbReference type="Pfam" id="PF02878">
    <property type="entry name" value="PGM_PMM_I"/>
    <property type="match status" value="1"/>
</dbReference>
<dbReference type="GO" id="GO:0005975">
    <property type="term" value="P:carbohydrate metabolic process"/>
    <property type="evidence" value="ECO:0007669"/>
    <property type="project" value="InterPro"/>
</dbReference>
<dbReference type="InterPro" id="IPR005844">
    <property type="entry name" value="A-D-PHexomutase_a/b/a-I"/>
</dbReference>
<dbReference type="InterPro" id="IPR016066">
    <property type="entry name" value="A-D-PHexomutase_CS"/>
</dbReference>
<evidence type="ECO:0000313" key="11">
    <source>
        <dbReference type="Proteomes" id="UP000524246"/>
    </source>
</evidence>
<dbReference type="EMBL" id="JAAZON010000286">
    <property type="protein sequence ID" value="NMC62814.1"/>
    <property type="molecule type" value="Genomic_DNA"/>
</dbReference>
<comment type="cofactor">
    <cofactor evidence="1">
        <name>Mg(2+)</name>
        <dbReference type="ChEBI" id="CHEBI:18420"/>
    </cofactor>
</comment>
<evidence type="ECO:0000256" key="3">
    <source>
        <dbReference type="ARBA" id="ARBA00022553"/>
    </source>
</evidence>
<name>A0A7X9FS49_9DELT</name>
<dbReference type="InterPro" id="IPR016055">
    <property type="entry name" value="A-D-PHexomutase_a/b/a-I/II/III"/>
</dbReference>
<dbReference type="Gene3D" id="3.40.120.10">
    <property type="entry name" value="Alpha-D-Glucose-1,6-Bisphosphate, subunit A, domain 3"/>
    <property type="match status" value="2"/>
</dbReference>
<dbReference type="Pfam" id="PF02879">
    <property type="entry name" value="PGM_PMM_II"/>
    <property type="match status" value="1"/>
</dbReference>
<reference evidence="10 11" key="1">
    <citation type="journal article" date="2020" name="Biotechnol. Biofuels">
        <title>New insights from the biogas microbiome by comprehensive genome-resolved metagenomics of nearly 1600 species originating from multiple anaerobic digesters.</title>
        <authorList>
            <person name="Campanaro S."/>
            <person name="Treu L."/>
            <person name="Rodriguez-R L.M."/>
            <person name="Kovalovszki A."/>
            <person name="Ziels R.M."/>
            <person name="Maus I."/>
            <person name="Zhu X."/>
            <person name="Kougias P.G."/>
            <person name="Basile A."/>
            <person name="Luo G."/>
            <person name="Schluter A."/>
            <person name="Konstantinidis K.T."/>
            <person name="Angelidaki I."/>
        </authorList>
    </citation>
    <scope>NUCLEOTIDE SEQUENCE [LARGE SCALE GENOMIC DNA]</scope>
    <source>
        <strain evidence="10">AS27yjCOA_65</strain>
    </source>
</reference>
<feature type="domain" description="Alpha-D-phosphohexomutase alpha/beta/alpha" evidence="8">
    <location>
        <begin position="8"/>
        <end position="117"/>
    </location>
</feature>
<dbReference type="InterPro" id="IPR005845">
    <property type="entry name" value="A-D-PHexomutase_a/b/a-II"/>
</dbReference>
<comment type="caution">
    <text evidence="10">The sequence shown here is derived from an EMBL/GenBank/DDBJ whole genome shotgun (WGS) entry which is preliminary data.</text>
</comment>
<evidence type="ECO:0000256" key="4">
    <source>
        <dbReference type="ARBA" id="ARBA00022723"/>
    </source>
</evidence>
<dbReference type="PANTHER" id="PTHR43771:SF2">
    <property type="entry name" value="PHOSPHOMANNOMUTASE_PHOSPHOGLUCOMUTASE"/>
    <property type="match status" value="1"/>
</dbReference>
<dbReference type="PANTHER" id="PTHR43771">
    <property type="entry name" value="PHOSPHOMANNOMUTASE"/>
    <property type="match status" value="1"/>
</dbReference>
<sequence length="228" mass="24857">MVKINPLIFREYDIRGFVGKELNDDFAYCLGRAFAQLIQESNLDNIGIGYDCRHSSKGFAHALARGISDMGSTATIIGMCPSPVLYYSIIKRNFGGGIQVTGSHNPSDMNGFKLSVGSHSLSGREIQDLRIKMEKIQNEDLPIGKKGKIQEENSIPQYVAEIIANSKPHLGDRKLKVVVDAGNGVGGMTGVSVLKGLGVETIELFCDPDGDFPNHHPDPTVIKYLTHL</sequence>
<keyword evidence="6" id="KW-0413">Isomerase</keyword>
<dbReference type="SUPFAM" id="SSF53738">
    <property type="entry name" value="Phosphoglucomutase, first 3 domains"/>
    <property type="match status" value="2"/>
</dbReference>
<dbReference type="PROSITE" id="PS00710">
    <property type="entry name" value="PGM_PMM"/>
    <property type="match status" value="1"/>
</dbReference>
<dbReference type="Proteomes" id="UP000524246">
    <property type="component" value="Unassembled WGS sequence"/>
</dbReference>
<feature type="domain" description="Alpha-D-phosphohexomutase alpha/beta/alpha" evidence="9">
    <location>
        <begin position="157"/>
        <end position="223"/>
    </location>
</feature>
<dbReference type="GO" id="GO:0000287">
    <property type="term" value="F:magnesium ion binding"/>
    <property type="evidence" value="ECO:0007669"/>
    <property type="project" value="InterPro"/>
</dbReference>
<evidence type="ECO:0000256" key="2">
    <source>
        <dbReference type="ARBA" id="ARBA00010231"/>
    </source>
</evidence>
<dbReference type="InterPro" id="IPR005841">
    <property type="entry name" value="Alpha-D-phosphohexomutase_SF"/>
</dbReference>
<evidence type="ECO:0000259" key="8">
    <source>
        <dbReference type="Pfam" id="PF02878"/>
    </source>
</evidence>
<protein>
    <submittedName>
        <fullName evidence="10">Phosphomannomutase</fullName>
    </submittedName>
</protein>
<keyword evidence="4 7" id="KW-0479">Metal-binding</keyword>
<evidence type="ECO:0000259" key="9">
    <source>
        <dbReference type="Pfam" id="PF02879"/>
    </source>
</evidence>
<feature type="non-terminal residue" evidence="10">
    <location>
        <position position="228"/>
    </location>
</feature>
<dbReference type="AlphaFoldDB" id="A0A7X9FS49"/>
<dbReference type="PRINTS" id="PR00509">
    <property type="entry name" value="PGMPMM"/>
</dbReference>
<accession>A0A7X9FS49</accession>
<proteinExistence type="inferred from homology"/>
<keyword evidence="3" id="KW-0597">Phosphoprotein</keyword>
<evidence type="ECO:0000256" key="6">
    <source>
        <dbReference type="ARBA" id="ARBA00023235"/>
    </source>
</evidence>